<protein>
    <submittedName>
        <fullName evidence="1">Uncharacterized protein</fullName>
    </submittedName>
</protein>
<dbReference type="Proteomes" id="UP000248889">
    <property type="component" value="Unassembled WGS sequence"/>
</dbReference>
<dbReference type="EMBL" id="QKYN01000182">
    <property type="protein sequence ID" value="RAG81049.1"/>
    <property type="molecule type" value="Genomic_DNA"/>
</dbReference>
<name>A0A2X0K0K2_9ACTN</name>
<gene>
    <name evidence="1" type="ORF">DN069_34930</name>
</gene>
<comment type="caution">
    <text evidence="1">The sequence shown here is derived from an EMBL/GenBank/DDBJ whole genome shotgun (WGS) entry which is preliminary data.</text>
</comment>
<evidence type="ECO:0000313" key="1">
    <source>
        <dbReference type="EMBL" id="RAG81049.1"/>
    </source>
</evidence>
<proteinExistence type="predicted"/>
<evidence type="ECO:0000313" key="2">
    <source>
        <dbReference type="Proteomes" id="UP000248889"/>
    </source>
</evidence>
<dbReference type="AlphaFoldDB" id="A0A2X0K0K2"/>
<reference evidence="1 2" key="1">
    <citation type="submission" date="2018-06" db="EMBL/GenBank/DDBJ databases">
        <title>Streptacidiphilus pinicola sp. nov., isolated from pine grove soil.</title>
        <authorList>
            <person name="Roh S.G."/>
            <person name="Park S."/>
            <person name="Kim M.-K."/>
            <person name="Yun B.-R."/>
            <person name="Park J."/>
            <person name="Kim M.J."/>
            <person name="Kim Y.S."/>
            <person name="Kim S.B."/>
        </authorList>
    </citation>
    <scope>NUCLEOTIDE SEQUENCE [LARGE SCALE GENOMIC DNA]</scope>
    <source>
        <strain evidence="1 2">MMS16-CNU450</strain>
    </source>
</reference>
<keyword evidence="2" id="KW-1185">Reference proteome</keyword>
<sequence>MYRGHAYRAYGDRTSSEIALAVEDADPVPAGLQADPQEPDRIYLARPTQVDAWYVSSWTFRWHGELFSCYGVRDDQVTGLYIGGNGAFASEHLRRVGAVDYEGTFPLDEVTDPTEERVDLLARWHKRQQPGA</sequence>
<accession>A0A2X0K0K2</accession>
<organism evidence="1 2">
    <name type="scientific">Streptacidiphilus pinicola</name>
    <dbReference type="NCBI Taxonomy" id="2219663"/>
    <lineage>
        <taxon>Bacteria</taxon>
        <taxon>Bacillati</taxon>
        <taxon>Actinomycetota</taxon>
        <taxon>Actinomycetes</taxon>
        <taxon>Kitasatosporales</taxon>
        <taxon>Streptomycetaceae</taxon>
        <taxon>Streptacidiphilus</taxon>
    </lineage>
</organism>